<protein>
    <submittedName>
        <fullName evidence="1">Uncharacterized protein</fullName>
    </submittedName>
</protein>
<organism evidence="1 2">
    <name type="scientific">Dallia pectoralis</name>
    <name type="common">Alaska blackfish</name>
    <dbReference type="NCBI Taxonomy" id="75939"/>
    <lineage>
        <taxon>Eukaryota</taxon>
        <taxon>Metazoa</taxon>
        <taxon>Chordata</taxon>
        <taxon>Craniata</taxon>
        <taxon>Vertebrata</taxon>
        <taxon>Euteleostomi</taxon>
        <taxon>Actinopterygii</taxon>
        <taxon>Neopterygii</taxon>
        <taxon>Teleostei</taxon>
        <taxon>Protacanthopterygii</taxon>
        <taxon>Esociformes</taxon>
        <taxon>Umbridae</taxon>
        <taxon>Dallia</taxon>
    </lineage>
</organism>
<sequence>MRCVGRVAASLFADGTANWGRVASLVAFGAAVCQCLKEMGRENCVELVGEEISEYLLTSQKYWLVTHDSWEGFVEFFRAADRESALRKVLVAFPWFASIGATLTSLFILVGLCRYGHYM</sequence>
<gene>
    <name evidence="1" type="ORF">DPEC_G00068260</name>
</gene>
<evidence type="ECO:0000313" key="1">
    <source>
        <dbReference type="EMBL" id="KAJ8009829.1"/>
    </source>
</evidence>
<evidence type="ECO:0000313" key="2">
    <source>
        <dbReference type="Proteomes" id="UP001157502"/>
    </source>
</evidence>
<reference evidence="1" key="1">
    <citation type="submission" date="2021-05" db="EMBL/GenBank/DDBJ databases">
        <authorList>
            <person name="Pan Q."/>
            <person name="Jouanno E."/>
            <person name="Zahm M."/>
            <person name="Klopp C."/>
            <person name="Cabau C."/>
            <person name="Louis A."/>
            <person name="Berthelot C."/>
            <person name="Parey E."/>
            <person name="Roest Crollius H."/>
            <person name="Montfort J."/>
            <person name="Robinson-Rechavi M."/>
            <person name="Bouchez O."/>
            <person name="Lampietro C."/>
            <person name="Lopez Roques C."/>
            <person name="Donnadieu C."/>
            <person name="Postlethwait J."/>
            <person name="Bobe J."/>
            <person name="Dillon D."/>
            <person name="Chandos A."/>
            <person name="von Hippel F."/>
            <person name="Guiguen Y."/>
        </authorList>
    </citation>
    <scope>NUCLEOTIDE SEQUENCE</scope>
    <source>
        <strain evidence="1">YG-Jan2019</strain>
    </source>
</reference>
<proteinExistence type="predicted"/>
<dbReference type="EMBL" id="CM055733">
    <property type="protein sequence ID" value="KAJ8009829.1"/>
    <property type="molecule type" value="Genomic_DNA"/>
</dbReference>
<name>A0ACC2H1L0_DALPE</name>
<accession>A0ACC2H1L0</accession>
<dbReference type="Proteomes" id="UP001157502">
    <property type="component" value="Chromosome 6"/>
</dbReference>
<keyword evidence="2" id="KW-1185">Reference proteome</keyword>
<comment type="caution">
    <text evidence="1">The sequence shown here is derived from an EMBL/GenBank/DDBJ whole genome shotgun (WGS) entry which is preliminary data.</text>
</comment>